<accession>A0A182USH1</accession>
<keyword evidence="3" id="KW-1185">Reference proteome</keyword>
<dbReference type="AlphaFoldDB" id="A0A182USH1"/>
<reference evidence="2" key="1">
    <citation type="submission" date="2020-05" db="UniProtKB">
        <authorList>
            <consortium name="EnsemblMetazoa"/>
        </authorList>
    </citation>
    <scope>IDENTIFICATION</scope>
    <source>
        <strain evidence="2">MAF</strain>
    </source>
</reference>
<name>A0A182USH1_ANOME</name>
<dbReference type="EnsemblMetazoa" id="AMEM002859-RA">
    <property type="protein sequence ID" value="AMEM002859-PA"/>
    <property type="gene ID" value="AMEM002859"/>
</dbReference>
<evidence type="ECO:0000313" key="2">
    <source>
        <dbReference type="EnsemblMetazoa" id="AMEM002859-PA"/>
    </source>
</evidence>
<sequence length="197" mass="21924">MSDSSAVEDHHEHIIDQQQSQAGPSTSSTVRSSETKNAAPVKVGASSTPDIVASRELAVRMRRLELDRLQFETEKARKELEFEQRVLEITRQFALQDTCIPNQAEKAVAWLADTDRVGMATGAQRNGGGIGYPRSSQPPFTPTGSRGSYPPHYDPTWMCDQRAAQEQEYVAWRRAVENLKRKGYKGSRKSSSQTTPS</sequence>
<feature type="compositionally biased region" description="Polar residues" evidence="1">
    <location>
        <begin position="16"/>
        <end position="36"/>
    </location>
</feature>
<feature type="region of interest" description="Disordered" evidence="1">
    <location>
        <begin position="124"/>
        <end position="153"/>
    </location>
</feature>
<dbReference type="Proteomes" id="UP000075903">
    <property type="component" value="Unassembled WGS sequence"/>
</dbReference>
<feature type="compositionally biased region" description="Polar residues" evidence="1">
    <location>
        <begin position="134"/>
        <end position="146"/>
    </location>
</feature>
<dbReference type="VEuPathDB" id="VectorBase:AMEM002859"/>
<evidence type="ECO:0000256" key="1">
    <source>
        <dbReference type="SAM" id="MobiDB-lite"/>
    </source>
</evidence>
<organism evidence="2 3">
    <name type="scientific">Anopheles merus</name>
    <name type="common">Mosquito</name>
    <dbReference type="NCBI Taxonomy" id="30066"/>
    <lineage>
        <taxon>Eukaryota</taxon>
        <taxon>Metazoa</taxon>
        <taxon>Ecdysozoa</taxon>
        <taxon>Arthropoda</taxon>
        <taxon>Hexapoda</taxon>
        <taxon>Insecta</taxon>
        <taxon>Pterygota</taxon>
        <taxon>Neoptera</taxon>
        <taxon>Endopterygota</taxon>
        <taxon>Diptera</taxon>
        <taxon>Nematocera</taxon>
        <taxon>Culicoidea</taxon>
        <taxon>Culicidae</taxon>
        <taxon>Anophelinae</taxon>
        <taxon>Anopheles</taxon>
    </lineage>
</organism>
<evidence type="ECO:0000313" key="3">
    <source>
        <dbReference type="Proteomes" id="UP000075903"/>
    </source>
</evidence>
<protein>
    <submittedName>
        <fullName evidence="2">Uncharacterized protein</fullName>
    </submittedName>
</protein>
<proteinExistence type="predicted"/>
<feature type="region of interest" description="Disordered" evidence="1">
    <location>
        <begin position="1"/>
        <end position="46"/>
    </location>
</feature>